<protein>
    <submittedName>
        <fullName evidence="2">Uncharacterized protein</fullName>
    </submittedName>
</protein>
<gene>
    <name evidence="2" type="ORF">AVEN_211397_1</name>
</gene>
<comment type="caution">
    <text evidence="2">The sequence shown here is derived from an EMBL/GenBank/DDBJ whole genome shotgun (WGS) entry which is preliminary data.</text>
</comment>
<feature type="compositionally biased region" description="Polar residues" evidence="1">
    <location>
        <begin position="260"/>
        <end position="278"/>
    </location>
</feature>
<keyword evidence="3" id="KW-1185">Reference proteome</keyword>
<reference evidence="2 3" key="1">
    <citation type="journal article" date="2019" name="Sci. Rep.">
        <title>Orb-weaving spider Araneus ventricosus genome elucidates the spidroin gene catalogue.</title>
        <authorList>
            <person name="Kono N."/>
            <person name="Nakamura H."/>
            <person name="Ohtoshi R."/>
            <person name="Moran D.A.P."/>
            <person name="Shinohara A."/>
            <person name="Yoshida Y."/>
            <person name="Fujiwara M."/>
            <person name="Mori M."/>
            <person name="Tomita M."/>
            <person name="Arakawa K."/>
        </authorList>
    </citation>
    <scope>NUCLEOTIDE SEQUENCE [LARGE SCALE GENOMIC DNA]</scope>
</reference>
<dbReference type="AlphaFoldDB" id="A0A4Y2MYP8"/>
<accession>A0A4Y2MYP8</accession>
<organism evidence="2 3">
    <name type="scientific">Araneus ventricosus</name>
    <name type="common">Orbweaver spider</name>
    <name type="synonym">Epeira ventricosa</name>
    <dbReference type="NCBI Taxonomy" id="182803"/>
    <lineage>
        <taxon>Eukaryota</taxon>
        <taxon>Metazoa</taxon>
        <taxon>Ecdysozoa</taxon>
        <taxon>Arthropoda</taxon>
        <taxon>Chelicerata</taxon>
        <taxon>Arachnida</taxon>
        <taxon>Araneae</taxon>
        <taxon>Araneomorphae</taxon>
        <taxon>Entelegynae</taxon>
        <taxon>Araneoidea</taxon>
        <taxon>Araneidae</taxon>
        <taxon>Araneus</taxon>
    </lineage>
</organism>
<name>A0A4Y2MYP8_ARAVE</name>
<evidence type="ECO:0000256" key="1">
    <source>
        <dbReference type="SAM" id="MobiDB-lite"/>
    </source>
</evidence>
<dbReference type="EMBL" id="BGPR01008084">
    <property type="protein sequence ID" value="GBN31474.1"/>
    <property type="molecule type" value="Genomic_DNA"/>
</dbReference>
<proteinExistence type="predicted"/>
<evidence type="ECO:0000313" key="3">
    <source>
        <dbReference type="Proteomes" id="UP000499080"/>
    </source>
</evidence>
<feature type="region of interest" description="Disordered" evidence="1">
    <location>
        <begin position="260"/>
        <end position="280"/>
    </location>
</feature>
<dbReference type="Proteomes" id="UP000499080">
    <property type="component" value="Unassembled WGS sequence"/>
</dbReference>
<evidence type="ECO:0000313" key="2">
    <source>
        <dbReference type="EMBL" id="GBN31474.1"/>
    </source>
</evidence>
<sequence>MNDRLTEYSTLVDIAGFNVAILLFNDPETREHLLSCEDWIRWFEFINGKVSKLFLPSNLEEIVIAESSDVGRILKARNKRFHRKHDLILQKLGRRCQCFKGILHRRYRWTSEEYFDERKTIQAFVQDQQLDLAFRFTLACENALEDNIVQFWEQMPQTLKNCFYQNDLPYKVIYWVKLLLISEDSTYKNPAVNLREHVSRTLQSFKENPSLKSSFEKQHPREWKYHPEMIRKIEHVPGINRRWFRDPAAYHDRSCQVELSGSRTRTSQNGPSMTNNGRGKSHSSKWSFVFSMLTPNFGWPSKLLMDFAGRLRERNFASKHLMDLTKCVRSLFRERKFASKHLLDLTKCVRSLFRERNLTNLLFDIPSRIQSRWRNYDSIGLS</sequence>